<gene>
    <name evidence="2" type="ORF">FD25_GL002601</name>
</gene>
<dbReference type="GO" id="GO:0016491">
    <property type="term" value="F:oxidoreductase activity"/>
    <property type="evidence" value="ECO:0007669"/>
    <property type="project" value="InterPro"/>
</dbReference>
<dbReference type="InterPro" id="IPR050712">
    <property type="entry name" value="NAD(P)H-dep_reductase"/>
</dbReference>
<feature type="domain" description="NADPH-dependent FMN reductase-like" evidence="1">
    <location>
        <begin position="5"/>
        <end position="139"/>
    </location>
</feature>
<dbReference type="InterPro" id="IPR005025">
    <property type="entry name" value="FMN_Rdtase-like_dom"/>
</dbReference>
<dbReference type="InterPro" id="IPR029039">
    <property type="entry name" value="Flavoprotein-like_sf"/>
</dbReference>
<dbReference type="Proteomes" id="UP000051955">
    <property type="component" value="Unassembled WGS sequence"/>
</dbReference>
<protein>
    <submittedName>
        <fullName evidence="2">Flavoprotein</fullName>
    </submittedName>
</protein>
<accession>A0A0R1LTI3</accession>
<organism evidence="2 3">
    <name type="scientific">Levilactobacillus acidifarinae DSM 19394 = JCM 15949</name>
    <dbReference type="NCBI Taxonomy" id="1423715"/>
    <lineage>
        <taxon>Bacteria</taxon>
        <taxon>Bacillati</taxon>
        <taxon>Bacillota</taxon>
        <taxon>Bacilli</taxon>
        <taxon>Lactobacillales</taxon>
        <taxon>Lactobacillaceae</taxon>
        <taxon>Levilactobacillus</taxon>
    </lineage>
</organism>
<name>A0A0R1LTI3_9LACO</name>
<dbReference type="SUPFAM" id="SSF52218">
    <property type="entry name" value="Flavoproteins"/>
    <property type="match status" value="1"/>
</dbReference>
<dbReference type="Gene3D" id="3.40.50.360">
    <property type="match status" value="1"/>
</dbReference>
<evidence type="ECO:0000259" key="1">
    <source>
        <dbReference type="Pfam" id="PF03358"/>
    </source>
</evidence>
<proteinExistence type="predicted"/>
<dbReference type="PANTHER" id="PTHR30543:SF21">
    <property type="entry name" value="NAD(P)H-DEPENDENT FMN REDUCTASE LOT6"/>
    <property type="match status" value="1"/>
</dbReference>
<dbReference type="OrthoDB" id="9812295at2"/>
<comment type="caution">
    <text evidence="2">The sequence shown here is derived from an EMBL/GenBank/DDBJ whole genome shotgun (WGS) entry which is preliminary data.</text>
</comment>
<sequence length="184" mass="20506">MSVAKIGIIIGSTRPSRIGPSIATWLKQNLQTADLNVDIIDLAKINLPLLDETHMPSDGHYELKHTKDWSNLIQGYQGFVLLFPQYNWGYPAPLKNALDYLYSEWRGKPVSMVSYGGRGGYQAALALSLVLRGLKFNRLSNNLEISLPAAELDDKGQFKDPAKSLAPYKFDVRQLSAEFTHVLG</sequence>
<reference evidence="2 3" key="1">
    <citation type="journal article" date="2015" name="Genome Announc.">
        <title>Expanding the biotechnology potential of lactobacilli through comparative genomics of 213 strains and associated genera.</title>
        <authorList>
            <person name="Sun Z."/>
            <person name="Harris H.M."/>
            <person name="McCann A."/>
            <person name="Guo C."/>
            <person name="Argimon S."/>
            <person name="Zhang W."/>
            <person name="Yang X."/>
            <person name="Jeffery I.B."/>
            <person name="Cooney J.C."/>
            <person name="Kagawa T.F."/>
            <person name="Liu W."/>
            <person name="Song Y."/>
            <person name="Salvetti E."/>
            <person name="Wrobel A."/>
            <person name="Rasinkangas P."/>
            <person name="Parkhill J."/>
            <person name="Rea M.C."/>
            <person name="O'Sullivan O."/>
            <person name="Ritari J."/>
            <person name="Douillard F.P."/>
            <person name="Paul Ross R."/>
            <person name="Yang R."/>
            <person name="Briner A.E."/>
            <person name="Felis G.E."/>
            <person name="de Vos W.M."/>
            <person name="Barrangou R."/>
            <person name="Klaenhammer T.R."/>
            <person name="Caufield P.W."/>
            <person name="Cui Y."/>
            <person name="Zhang H."/>
            <person name="O'Toole P.W."/>
        </authorList>
    </citation>
    <scope>NUCLEOTIDE SEQUENCE [LARGE SCALE GENOMIC DNA]</scope>
    <source>
        <strain evidence="2 3">DSM 19394</strain>
    </source>
</reference>
<dbReference type="AlphaFoldDB" id="A0A0R1LTI3"/>
<dbReference type="EMBL" id="AZDV01000005">
    <property type="protein sequence ID" value="KRK96137.1"/>
    <property type="molecule type" value="Genomic_DNA"/>
</dbReference>
<dbReference type="GO" id="GO:0010181">
    <property type="term" value="F:FMN binding"/>
    <property type="evidence" value="ECO:0007669"/>
    <property type="project" value="TreeGrafter"/>
</dbReference>
<dbReference type="PANTHER" id="PTHR30543">
    <property type="entry name" value="CHROMATE REDUCTASE"/>
    <property type="match status" value="1"/>
</dbReference>
<evidence type="ECO:0000313" key="3">
    <source>
        <dbReference type="Proteomes" id="UP000051955"/>
    </source>
</evidence>
<keyword evidence="3" id="KW-1185">Reference proteome</keyword>
<dbReference type="PATRIC" id="fig|1423715.3.peg.2681"/>
<dbReference type="STRING" id="1423715.FD25_GL002601"/>
<evidence type="ECO:0000313" key="2">
    <source>
        <dbReference type="EMBL" id="KRK96137.1"/>
    </source>
</evidence>
<dbReference type="RefSeq" id="WP_057801579.1">
    <property type="nucleotide sequence ID" value="NZ_AZDV01000005.1"/>
</dbReference>
<dbReference type="GO" id="GO:0005829">
    <property type="term" value="C:cytosol"/>
    <property type="evidence" value="ECO:0007669"/>
    <property type="project" value="TreeGrafter"/>
</dbReference>
<dbReference type="Pfam" id="PF03358">
    <property type="entry name" value="FMN_red"/>
    <property type="match status" value="1"/>
</dbReference>